<keyword evidence="2" id="KW-1185">Reference proteome</keyword>
<gene>
    <name evidence="1" type="ORF">Ahy_B06g080451</name>
</gene>
<evidence type="ECO:0000313" key="1">
    <source>
        <dbReference type="EMBL" id="RYR01558.1"/>
    </source>
</evidence>
<accession>A0A444YI34</accession>
<dbReference type="AlphaFoldDB" id="A0A444YI34"/>
<reference evidence="1 2" key="1">
    <citation type="submission" date="2019-01" db="EMBL/GenBank/DDBJ databases">
        <title>Sequencing of cultivated peanut Arachis hypogaea provides insights into genome evolution and oil improvement.</title>
        <authorList>
            <person name="Chen X."/>
        </authorList>
    </citation>
    <scope>NUCLEOTIDE SEQUENCE [LARGE SCALE GENOMIC DNA]</scope>
    <source>
        <strain evidence="2">cv. Fuhuasheng</strain>
        <tissue evidence="1">Leaves</tissue>
    </source>
</reference>
<organism evidence="1 2">
    <name type="scientific">Arachis hypogaea</name>
    <name type="common">Peanut</name>
    <dbReference type="NCBI Taxonomy" id="3818"/>
    <lineage>
        <taxon>Eukaryota</taxon>
        <taxon>Viridiplantae</taxon>
        <taxon>Streptophyta</taxon>
        <taxon>Embryophyta</taxon>
        <taxon>Tracheophyta</taxon>
        <taxon>Spermatophyta</taxon>
        <taxon>Magnoliopsida</taxon>
        <taxon>eudicotyledons</taxon>
        <taxon>Gunneridae</taxon>
        <taxon>Pentapetalae</taxon>
        <taxon>rosids</taxon>
        <taxon>fabids</taxon>
        <taxon>Fabales</taxon>
        <taxon>Fabaceae</taxon>
        <taxon>Papilionoideae</taxon>
        <taxon>50 kb inversion clade</taxon>
        <taxon>dalbergioids sensu lato</taxon>
        <taxon>Dalbergieae</taxon>
        <taxon>Pterocarpus clade</taxon>
        <taxon>Arachis</taxon>
    </lineage>
</organism>
<comment type="caution">
    <text evidence="1">The sequence shown here is derived from an EMBL/GenBank/DDBJ whole genome shotgun (WGS) entry which is preliminary data.</text>
</comment>
<evidence type="ECO:0000313" key="2">
    <source>
        <dbReference type="Proteomes" id="UP000289738"/>
    </source>
</evidence>
<proteinExistence type="predicted"/>
<protein>
    <submittedName>
        <fullName evidence="1">Uncharacterized protein</fullName>
    </submittedName>
</protein>
<dbReference type="EMBL" id="SDMP01000016">
    <property type="protein sequence ID" value="RYR01558.1"/>
    <property type="molecule type" value="Genomic_DNA"/>
</dbReference>
<sequence>MGHFIGLGEMLIEMPQYGLSILTPSSSNSSLKRPEVKLLVSMWMMERYEVGESWTPIFHCIAHHNCENQKFWIFGTTWYDIKIYGKFQMVHHVPTLIPLKNIMGGDNVKCLQSC</sequence>
<name>A0A444YI34_ARAHY</name>
<dbReference type="Proteomes" id="UP000289738">
    <property type="component" value="Chromosome B06"/>
</dbReference>